<feature type="compositionally biased region" description="Basic and acidic residues" evidence="1">
    <location>
        <begin position="941"/>
        <end position="954"/>
    </location>
</feature>
<proteinExistence type="predicted"/>
<feature type="region of interest" description="Disordered" evidence="1">
    <location>
        <begin position="1265"/>
        <end position="1297"/>
    </location>
</feature>
<sequence>MTFAGTGVGGRGVGSSSPQRGTEGSSSGKSLDFVSPNSVSTCVSVPSGCSTEGKFPEKPGVSGRLIQRSGASSPPFEGNALGKCCSVSTTESLVSGACRGGENPVGCGFSSTGPSEVNCLSVGRSNSNSGSECMPQGPEPEAVSVQERRERGGEDGQPVFLFPERSSLDLNFGVGEPRGTLQFARVGELSGCQGTGDISCASTVLDVQGSLANSVGSEPENSIFFLKDPSALSSRVSNTPFFPGTSASVSSSEAALAATDLHSKTGGRAGCGPFGTGVSSLAATSSNQGIFQRPINPAAFSIHSSPPCAASARRLGSDGRERLLALLRDRCGADAPTSDARFSACADRSTVSHLPNTATQLWMIARLSDCEGAPQLHPSGSGSGESVNNRGSDRPAEDGSVGRRNMDSMKKAEVTSEREASAGGPLETRSDQDAAPTAAQTPQLDTVLNRECRPYPANQPHMAMGHSASGSVVSRTPGSVERPAEDGPSPWWPDTCQGTASASSPHTSPHAPLSHPAPEGSLGCAPQMPLPEPRAPEILGDVAYGSPPAPLVTSPRLPPSGRFSYSPGQPGAQVPLDAQWWVEGGERSPHGAHPSLGFVCRGAAAEGVGNESPGFRAHRTPEVGAVDSKGQVEMNSGSPASVMLSPAAGPAGAGSGDSALPAFGGSATLPTNYGGAMHHQSSLPGMLIHTPPPSHVGYSSPAASRVPGDPHQPVLQLPEAMVGGPGGSLPGHSGGLSPVACPAPGAFLQSPPMGPQHVAGGMMPAGMPSPYCMSAGGRPSSPLPSMVVMGSVVGQQGIQTGLGGRVGKPSSLGPPGMGVTPSSVEDGAGSAAAKSSLRRNRKKPSPRPVDGAFASPTSAPGGSVAGGNLPLPARPPAPQSKRSRKRASAANTEGGNDPAPPRQPRPWQHTARCKKSGRFCTREEAAQAAAEAAAAAEGADAGEKSAEAAAKESENAQSAQPSDATGTGKWSGASGNSPPTSGTGVEGTKENVNRVTGDEAGGLGRATADASQSPKEPGMSPQAGGGRRVTGGKSRAPSGGGAGAGNEGSDSREGTKTPGNEASADALTGLGSGAKEEPETAKTSTPRKRRRVKKDAEAKKEAKGVSAEGAAGSAAEAPRSPVQAAETAQPFSGCAMKPGDSEQFGVAPVLSSEGVYAPQGMPWGMQQAPYPVAPARGAPGACLPYASPSHGTSSSVRYGISVAGRPPYSHPYMSSVYPGPRERPADLQVELEPATLSPATGAAPCQAPLSPGYGSMPYGLDHTGQPLAAGQMRPTAPANGSGAAPPGSPTAWPAQQTYGGSPACAGLPQSRQMGECGVGENGGAYVGQAVSPHSQGMPMAGGFELPYPQMGASWGSAGDVPSQMYPPANSRPEEEASARQGQHMGHSEFSPVKPEICSPVYPPPAQMQDWRAFQGDVLGSQPSHHGATALVPSAPDLSAASPGGDGRECLLMPGSRVAPGGAPSASHLQSRHLGEEHAENAGHAPGTTRWLLPAGGCEEPGDSARGAESTSSTAEAGSAARAVIMGLGTDDGEDPATEHQDEDAGLFQRGVSLSPLLCGYHPLL</sequence>
<feature type="compositionally biased region" description="Low complexity" evidence="1">
    <location>
        <begin position="1274"/>
        <end position="1294"/>
    </location>
</feature>
<protein>
    <submittedName>
        <fullName evidence="2">Uncharacterized protein</fullName>
    </submittedName>
</protein>
<feature type="compositionally biased region" description="Basic residues" evidence="1">
    <location>
        <begin position="836"/>
        <end position="845"/>
    </location>
</feature>
<feature type="compositionally biased region" description="Low complexity" evidence="1">
    <location>
        <begin position="926"/>
        <end position="939"/>
    </location>
</feature>
<feature type="region of interest" description="Disordered" evidence="1">
    <location>
        <begin position="799"/>
        <end position="1136"/>
    </location>
</feature>
<feature type="compositionally biased region" description="Low complexity" evidence="1">
    <location>
        <begin position="1104"/>
        <end position="1117"/>
    </location>
</feature>
<feature type="compositionally biased region" description="Low complexity" evidence="1">
    <location>
        <begin position="433"/>
        <end position="446"/>
    </location>
</feature>
<evidence type="ECO:0000313" key="2">
    <source>
        <dbReference type="EMBL" id="CEL68969.1"/>
    </source>
</evidence>
<feature type="compositionally biased region" description="Basic and acidic residues" evidence="1">
    <location>
        <begin position="1094"/>
        <end position="1103"/>
    </location>
</feature>
<feature type="region of interest" description="Disordered" evidence="1">
    <location>
        <begin position="1354"/>
        <end position="1403"/>
    </location>
</feature>
<feature type="region of interest" description="Disordered" evidence="1">
    <location>
        <begin position="1"/>
        <end position="74"/>
    </location>
</feature>
<gene>
    <name evidence="2" type="ORF">BN1204_046960</name>
</gene>
<feature type="region of interest" description="Disordered" evidence="1">
    <location>
        <begin position="373"/>
        <end position="529"/>
    </location>
</feature>
<reference evidence="2" key="1">
    <citation type="journal article" date="2015" name="PLoS ONE">
        <title>Comprehensive Evaluation of Toxoplasma gondii VEG and Neospora caninum LIV Genomes with Tachyzoite Stage Transcriptome and Proteome Defines Novel Transcript Features.</title>
        <authorList>
            <person name="Ramaprasad A."/>
            <person name="Mourier T."/>
            <person name="Naeem R."/>
            <person name="Malas T.B."/>
            <person name="Moussa E."/>
            <person name="Panigrahi A."/>
            <person name="Vermont S.J."/>
            <person name="Otto T.D."/>
            <person name="Wastling J."/>
            <person name="Pain A."/>
        </authorList>
    </citation>
    <scope>NUCLEOTIDE SEQUENCE</scope>
    <source>
        <strain evidence="2">Liverpool</strain>
    </source>
</reference>
<accession>A0A0F7UG76</accession>
<feature type="compositionally biased region" description="Polar residues" evidence="1">
    <location>
        <begin position="973"/>
        <end position="983"/>
    </location>
</feature>
<feature type="region of interest" description="Disordered" evidence="1">
    <location>
        <begin position="1416"/>
        <end position="1517"/>
    </location>
</feature>
<evidence type="ECO:0000256" key="1">
    <source>
        <dbReference type="SAM" id="MobiDB-lite"/>
    </source>
</evidence>
<feature type="compositionally biased region" description="Polar residues" evidence="1">
    <location>
        <begin position="22"/>
        <end position="50"/>
    </location>
</feature>
<organism evidence="2">
    <name type="scientific">Neospora caninum (strain Liverpool)</name>
    <dbReference type="NCBI Taxonomy" id="572307"/>
    <lineage>
        <taxon>Eukaryota</taxon>
        <taxon>Sar</taxon>
        <taxon>Alveolata</taxon>
        <taxon>Apicomplexa</taxon>
        <taxon>Conoidasida</taxon>
        <taxon>Coccidia</taxon>
        <taxon>Eucoccidiorida</taxon>
        <taxon>Eimeriorina</taxon>
        <taxon>Sarcocystidae</taxon>
        <taxon>Neospora</taxon>
    </lineage>
</organism>
<feature type="region of interest" description="Disordered" evidence="1">
    <location>
        <begin position="128"/>
        <end position="158"/>
    </location>
</feature>
<feature type="compositionally biased region" description="Polar residues" evidence="1">
    <location>
        <begin position="468"/>
        <end position="477"/>
    </location>
</feature>
<dbReference type="EMBL" id="LN714485">
    <property type="protein sequence ID" value="CEL68969.1"/>
    <property type="molecule type" value="Genomic_DNA"/>
</dbReference>
<feature type="compositionally biased region" description="Low complexity" evidence="1">
    <location>
        <begin position="1503"/>
        <end position="1517"/>
    </location>
</feature>
<name>A0A0F7UG76_NEOCL</name>
<feature type="compositionally biased region" description="Low complexity" evidence="1">
    <location>
        <begin position="499"/>
        <end position="518"/>
    </location>
</feature>
<feature type="compositionally biased region" description="Polar residues" evidence="1">
    <location>
        <begin position="378"/>
        <end position="390"/>
    </location>
</feature>
<feature type="compositionally biased region" description="Basic and acidic residues" evidence="1">
    <location>
        <begin position="391"/>
        <end position="420"/>
    </location>
</feature>
<feature type="compositionally biased region" description="Gly residues" evidence="1">
    <location>
        <begin position="1"/>
        <end position="13"/>
    </location>
</feature>